<keyword evidence="4" id="KW-0813">Transport</keyword>
<dbReference type="GO" id="GO:0017119">
    <property type="term" value="C:Golgi transport complex"/>
    <property type="evidence" value="ECO:0007669"/>
    <property type="project" value="InterPro"/>
</dbReference>
<dbReference type="Pfam" id="PF04124">
    <property type="entry name" value="Dor1"/>
    <property type="match status" value="1"/>
</dbReference>
<organism evidence="9 10">
    <name type="scientific">Protomyces lactucae-debilis</name>
    <dbReference type="NCBI Taxonomy" id="2754530"/>
    <lineage>
        <taxon>Eukaryota</taxon>
        <taxon>Fungi</taxon>
        <taxon>Dikarya</taxon>
        <taxon>Ascomycota</taxon>
        <taxon>Taphrinomycotina</taxon>
        <taxon>Taphrinomycetes</taxon>
        <taxon>Taphrinales</taxon>
        <taxon>Protomycetaceae</taxon>
        <taxon>Protomyces</taxon>
    </lineage>
</organism>
<evidence type="ECO:0000256" key="1">
    <source>
        <dbReference type="ARBA" id="ARBA00004395"/>
    </source>
</evidence>
<dbReference type="PANTHER" id="PTHR21311">
    <property type="entry name" value="CONSERVED OLIGOMERIC GOLGI COMPLEX COMPONENT 8"/>
    <property type="match status" value="1"/>
</dbReference>
<evidence type="ECO:0000256" key="6">
    <source>
        <dbReference type="ARBA" id="ARBA00023034"/>
    </source>
</evidence>
<evidence type="ECO:0000256" key="4">
    <source>
        <dbReference type="ARBA" id="ARBA00022448"/>
    </source>
</evidence>
<evidence type="ECO:0000256" key="5">
    <source>
        <dbReference type="ARBA" id="ARBA00022927"/>
    </source>
</evidence>
<dbReference type="PANTHER" id="PTHR21311:SF0">
    <property type="entry name" value="CONSERVED OLIGOMERIC GOLGI COMPLEX SUBUNIT 8"/>
    <property type="match status" value="1"/>
</dbReference>
<name>A0A1Y2EVB5_PROLT</name>
<evidence type="ECO:0000256" key="8">
    <source>
        <dbReference type="ARBA" id="ARBA00031347"/>
    </source>
</evidence>
<dbReference type="GO" id="GO:0015031">
    <property type="term" value="P:protein transport"/>
    <property type="evidence" value="ECO:0007669"/>
    <property type="project" value="UniProtKB-KW"/>
</dbReference>
<dbReference type="AlphaFoldDB" id="A0A1Y2EVB5"/>
<keyword evidence="6" id="KW-0333">Golgi apparatus</keyword>
<evidence type="ECO:0000256" key="3">
    <source>
        <dbReference type="ARBA" id="ARBA00020983"/>
    </source>
</evidence>
<dbReference type="RefSeq" id="XP_040722198.1">
    <property type="nucleotide sequence ID" value="XM_040866313.1"/>
</dbReference>
<keyword evidence="7" id="KW-0472">Membrane</keyword>
<proteinExistence type="inferred from homology"/>
<dbReference type="Proteomes" id="UP000193685">
    <property type="component" value="Unassembled WGS sequence"/>
</dbReference>
<evidence type="ECO:0000256" key="2">
    <source>
        <dbReference type="ARBA" id="ARBA00006419"/>
    </source>
</evidence>
<keyword evidence="10" id="KW-1185">Reference proteome</keyword>
<evidence type="ECO:0000256" key="7">
    <source>
        <dbReference type="ARBA" id="ARBA00023136"/>
    </source>
</evidence>
<sequence>MEVLLSSLAVQDSETARSYLSHLTALSQMQLAKQAGLLAAEEHSLDASLKALAVREAASFSPAQSQVLSVLPDLTRSLESFRAKLPKLEQAAMFDAERLAGIHQVRKEAALLERNESRLQELLDLPATVRQCVSQGYYAEAADLYLHLGRIASRHPNSRLVKSLVVRAEEEMERMTLQLLGLLNRPQKLPVALKVIGLLRRTGSFEEAELRYLFLKGRYDALVAAYAAVPTSPVERSIKKQVEIFREQAFAILSQYSSIFDDKAADDFSHNWLPHFAQRIVTDLLQRLSDALPHVEGKVARQSLLTQLLYTAQSMARVGCDFTSMLLPHFGSSEEVYPVVANQRAMARKLEP</sequence>
<evidence type="ECO:0000313" key="10">
    <source>
        <dbReference type="Proteomes" id="UP000193685"/>
    </source>
</evidence>
<comment type="subcellular location">
    <subcellularLocation>
        <location evidence="1">Golgi apparatus membrane</location>
        <topology evidence="1">Peripheral membrane protein</topology>
    </subcellularLocation>
</comment>
<evidence type="ECO:0000313" key="9">
    <source>
        <dbReference type="EMBL" id="ORY75086.1"/>
    </source>
</evidence>
<dbReference type="GO" id="GO:0000139">
    <property type="term" value="C:Golgi membrane"/>
    <property type="evidence" value="ECO:0007669"/>
    <property type="project" value="UniProtKB-SubCell"/>
</dbReference>
<dbReference type="OMA" id="DAMKDMT"/>
<comment type="similarity">
    <text evidence="2">Belongs to the COG8 family.</text>
</comment>
<dbReference type="GeneID" id="63782912"/>
<comment type="caution">
    <text evidence="9">The sequence shown here is derived from an EMBL/GenBank/DDBJ whole genome shotgun (WGS) entry which is preliminary data.</text>
</comment>
<dbReference type="OrthoDB" id="1661054at2759"/>
<dbReference type="GO" id="GO:0006891">
    <property type="term" value="P:intra-Golgi vesicle-mediated transport"/>
    <property type="evidence" value="ECO:0007669"/>
    <property type="project" value="TreeGrafter"/>
</dbReference>
<protein>
    <recommendedName>
        <fullName evidence="3">Conserved oligomeric Golgi complex subunit 8</fullName>
    </recommendedName>
    <alternativeName>
        <fullName evidence="8">Component of oligomeric Golgi complex 8</fullName>
    </alternativeName>
</protein>
<reference evidence="9 10" key="1">
    <citation type="submission" date="2016-07" db="EMBL/GenBank/DDBJ databases">
        <title>Pervasive Adenine N6-methylation of Active Genes in Fungi.</title>
        <authorList>
            <consortium name="DOE Joint Genome Institute"/>
            <person name="Mondo S.J."/>
            <person name="Dannebaum R.O."/>
            <person name="Kuo R.C."/>
            <person name="Labutti K."/>
            <person name="Haridas S."/>
            <person name="Kuo A."/>
            <person name="Salamov A."/>
            <person name="Ahrendt S.R."/>
            <person name="Lipzen A."/>
            <person name="Sullivan W."/>
            <person name="Andreopoulos W.B."/>
            <person name="Clum A."/>
            <person name="Lindquist E."/>
            <person name="Daum C."/>
            <person name="Ramamoorthy G.K."/>
            <person name="Gryganskyi A."/>
            <person name="Culley D."/>
            <person name="Magnuson J.K."/>
            <person name="James T.Y."/>
            <person name="O'Malley M.A."/>
            <person name="Stajich J.E."/>
            <person name="Spatafora J.W."/>
            <person name="Visel A."/>
            <person name="Grigoriev I.V."/>
        </authorList>
    </citation>
    <scope>NUCLEOTIDE SEQUENCE [LARGE SCALE GENOMIC DNA]</scope>
    <source>
        <strain evidence="9 10">12-1054</strain>
    </source>
</reference>
<keyword evidence="5" id="KW-0653">Protein transport</keyword>
<gene>
    <name evidence="9" type="ORF">BCR37DRAFT_193127</name>
</gene>
<dbReference type="EMBL" id="MCFI01000027">
    <property type="protein sequence ID" value="ORY75086.1"/>
    <property type="molecule type" value="Genomic_DNA"/>
</dbReference>
<dbReference type="STRING" id="56484.A0A1Y2EVB5"/>
<dbReference type="SUPFAM" id="SSF74788">
    <property type="entry name" value="Cullin repeat-like"/>
    <property type="match status" value="1"/>
</dbReference>
<dbReference type="InterPro" id="IPR016159">
    <property type="entry name" value="Cullin_repeat-like_dom_sf"/>
</dbReference>
<accession>A0A1Y2EVB5</accession>
<dbReference type="InterPro" id="IPR007255">
    <property type="entry name" value="COG8"/>
</dbReference>